<keyword evidence="2" id="KW-1185">Reference proteome</keyword>
<name>A0ACB7GXU0_MANES</name>
<evidence type="ECO:0000313" key="2">
    <source>
        <dbReference type="Proteomes" id="UP000091857"/>
    </source>
</evidence>
<comment type="caution">
    <text evidence="1">The sequence shown here is derived from an EMBL/GenBank/DDBJ whole genome shotgun (WGS) entry which is preliminary data.</text>
</comment>
<dbReference type="EMBL" id="CM004397">
    <property type="protein sequence ID" value="KAG8643511.1"/>
    <property type="molecule type" value="Genomic_DNA"/>
</dbReference>
<dbReference type="Proteomes" id="UP000091857">
    <property type="component" value="Chromosome 11"/>
</dbReference>
<evidence type="ECO:0000313" key="1">
    <source>
        <dbReference type="EMBL" id="KAG8643511.1"/>
    </source>
</evidence>
<protein>
    <submittedName>
        <fullName evidence="1">Uncharacterized protein</fullName>
    </submittedName>
</protein>
<organism evidence="1 2">
    <name type="scientific">Manihot esculenta</name>
    <name type="common">Cassava</name>
    <name type="synonym">Jatropha manihot</name>
    <dbReference type="NCBI Taxonomy" id="3983"/>
    <lineage>
        <taxon>Eukaryota</taxon>
        <taxon>Viridiplantae</taxon>
        <taxon>Streptophyta</taxon>
        <taxon>Embryophyta</taxon>
        <taxon>Tracheophyta</taxon>
        <taxon>Spermatophyta</taxon>
        <taxon>Magnoliopsida</taxon>
        <taxon>eudicotyledons</taxon>
        <taxon>Gunneridae</taxon>
        <taxon>Pentapetalae</taxon>
        <taxon>rosids</taxon>
        <taxon>fabids</taxon>
        <taxon>Malpighiales</taxon>
        <taxon>Euphorbiaceae</taxon>
        <taxon>Crotonoideae</taxon>
        <taxon>Manihoteae</taxon>
        <taxon>Manihot</taxon>
    </lineage>
</organism>
<accession>A0ACB7GXU0</accession>
<gene>
    <name evidence="1" type="ORF">MANES_11G043400v8</name>
</gene>
<sequence length="710" mass="81485">MAPWGMKWADRWIKTRDPNESSSSSQNNRIHVSAFDNYQGIGPKKYSFSEAAEAADHFSIHNLLIDYGDFGEVYKGSLDGEIRAIRKLSNLPDVHSQADLERKIMAAGRLRHRNLLQLDGYCIDGANTLLIFKYFSNGSLKYNLHGKENILDWKKRRNIALDSSRGLEYLHEVVPGQSKITHLNIKSDNILLDDNFLPKLCSPTENIIGKTQVGKYSYKSDIYSFGVILLELITGRKAIDEGTDIVMWANPLIERALNREYADFVDSRLQSFDHEEMYRMIFCANICINQPPNSCPSMREIHLALQVSMPLGIALDEKKYNKLQLRATYKDLFFCWAISCGRRVTSCARVQSKYNDRKIREYSDDESSSYIEEENQRNNLEHYSYGELVEATEFFSNNRLVGEGASGAVYRGKLGKEVVAIKKFKIIVNEEQENLEDQFEIEVLTRIRHPNVVKLIGYCSEGSNRLLVLEYLMNKSLNSYLHGKKFLDWSSRLNIAIGSAKGILYLHKYGIIHRDIKTDNILLDNNLEPKIADFSLSKFLPNTDNISHITSVLKGTNIYVDPEYSSIQKVSAKSDIYSFGVVLLELITGRKLIDQQQNLDIITWTWREIEQAFGNGEYRAVVNSILQSYDEEKIKRMIVALVDSKLGKNYDEEQMKRMVFCAIACLNKYSKSRPRMQKIIEVLEGKIIPPQNILDGSDNKSIKYSRFRDN</sequence>
<proteinExistence type="predicted"/>
<reference evidence="2" key="1">
    <citation type="journal article" date="2016" name="Nat. Biotechnol.">
        <title>Sequencing wild and cultivated cassava and related species reveals extensive interspecific hybridization and genetic diversity.</title>
        <authorList>
            <person name="Bredeson J.V."/>
            <person name="Lyons J.B."/>
            <person name="Prochnik S.E."/>
            <person name="Wu G.A."/>
            <person name="Ha C.M."/>
            <person name="Edsinger-Gonzales E."/>
            <person name="Grimwood J."/>
            <person name="Schmutz J."/>
            <person name="Rabbi I.Y."/>
            <person name="Egesi C."/>
            <person name="Nauluvula P."/>
            <person name="Lebot V."/>
            <person name="Ndunguru J."/>
            <person name="Mkamilo G."/>
            <person name="Bart R.S."/>
            <person name="Setter T.L."/>
            <person name="Gleadow R.M."/>
            <person name="Kulakow P."/>
            <person name="Ferguson M.E."/>
            <person name="Rounsley S."/>
            <person name="Rokhsar D.S."/>
        </authorList>
    </citation>
    <scope>NUCLEOTIDE SEQUENCE [LARGE SCALE GENOMIC DNA]</scope>
    <source>
        <strain evidence="2">cv. AM560-2</strain>
    </source>
</reference>